<organism evidence="2 3">
    <name type="scientific">Dryococelus australis</name>
    <dbReference type="NCBI Taxonomy" id="614101"/>
    <lineage>
        <taxon>Eukaryota</taxon>
        <taxon>Metazoa</taxon>
        <taxon>Ecdysozoa</taxon>
        <taxon>Arthropoda</taxon>
        <taxon>Hexapoda</taxon>
        <taxon>Insecta</taxon>
        <taxon>Pterygota</taxon>
        <taxon>Neoptera</taxon>
        <taxon>Polyneoptera</taxon>
        <taxon>Phasmatodea</taxon>
        <taxon>Verophasmatodea</taxon>
        <taxon>Anareolatae</taxon>
        <taxon>Phasmatidae</taxon>
        <taxon>Eurycanthinae</taxon>
        <taxon>Dryococelus</taxon>
    </lineage>
</organism>
<name>A0ABQ9HEK5_9NEOP</name>
<comment type="caution">
    <text evidence="2">The sequence shown here is derived from an EMBL/GenBank/DDBJ whole genome shotgun (WGS) entry which is preliminary data.</text>
</comment>
<feature type="region of interest" description="Disordered" evidence="1">
    <location>
        <begin position="718"/>
        <end position="739"/>
    </location>
</feature>
<dbReference type="Proteomes" id="UP001159363">
    <property type="component" value="Chromosome 4"/>
</dbReference>
<protein>
    <submittedName>
        <fullName evidence="2">Uncharacterized protein</fullName>
    </submittedName>
</protein>
<keyword evidence="3" id="KW-1185">Reference proteome</keyword>
<sequence>MMCVCVCVCSCARDSYERESARELRKAWYPSCKGRVCTGTLDGRQKAPGMNDGNTPPLTYDTTVQSHRSCVKGCTYLFRTPAASRPTFDFYPEPATIPSDKTADLFQHRACRVNLHIAENKQGKFSLSALQFLFVGKSHGAIGHTAPYGAKLALNAAGDSSLRRYFALMNVSCLERIAQATASQHDITLKRGVAIPKCTLRDEKNCVPILCGCTYRRCGRPLARRRGRLQVDGARQQVTAAMTRCNRPRAPRDEARVCTCARDRRLVMGRARMPVANWPRFAVGSLPDYRMWESCPDDAAGWRVFSGISRFPCPCIPALLHARVTSTASTLTTPTMLRCPDGLLPMCVGPDCTKIVGCPDEVETACILAASKGSGDYAWINAPPPPRSFVRARTLGNAQSSNSDGGRSDAQTRRLETSGMLRVLSVPGRKRGGIDGVQKPIRLLSSSEMLRNSLYFPPRLTTANDVSRRRRKTLFDDLFGHGGSSLLITLLYDGRCRLVPCPSIPALLHSRLISPSSALETSLLRAGRISQLRLRRCVLLARHFLAETDRRVDRGRDGKWRPALVTLERRCCAVKRHASPPALNSAENGLQALLNRGVVVQYLLLSPRAACRSNLTWPTQTRAGFHSGPAAVSHPDSPGARSLPRAQLFPVAYLRAPCGEKNRWPPAAQRNKGRHVKCLIAFKPEVLKCSIVLRAAIDIARFGQRFCRPYSDRVNVTSPDDAAFRTRPRPQGRPNVYTA</sequence>
<dbReference type="EMBL" id="JARBHB010000005">
    <property type="protein sequence ID" value="KAJ8882749.1"/>
    <property type="molecule type" value="Genomic_DNA"/>
</dbReference>
<reference evidence="2 3" key="1">
    <citation type="submission" date="2023-02" db="EMBL/GenBank/DDBJ databases">
        <title>LHISI_Scaffold_Assembly.</title>
        <authorList>
            <person name="Stuart O.P."/>
            <person name="Cleave R."/>
            <person name="Magrath M.J.L."/>
            <person name="Mikheyev A.S."/>
        </authorList>
    </citation>
    <scope>NUCLEOTIDE SEQUENCE [LARGE SCALE GENOMIC DNA]</scope>
    <source>
        <strain evidence="2">Daus_M_001</strain>
        <tissue evidence="2">Leg muscle</tissue>
    </source>
</reference>
<evidence type="ECO:0000313" key="2">
    <source>
        <dbReference type="EMBL" id="KAJ8882749.1"/>
    </source>
</evidence>
<accession>A0ABQ9HEK5</accession>
<evidence type="ECO:0000256" key="1">
    <source>
        <dbReference type="SAM" id="MobiDB-lite"/>
    </source>
</evidence>
<proteinExistence type="predicted"/>
<gene>
    <name evidence="2" type="ORF">PR048_014562</name>
</gene>
<evidence type="ECO:0000313" key="3">
    <source>
        <dbReference type="Proteomes" id="UP001159363"/>
    </source>
</evidence>